<dbReference type="AlphaFoldDB" id="A0A6B3LE41"/>
<dbReference type="EMBL" id="CP066776">
    <property type="protein sequence ID" value="QQL45988.1"/>
    <property type="molecule type" value="Genomic_DNA"/>
</dbReference>
<dbReference type="FunFam" id="2.40.50.140:FF:000201">
    <property type="entry name" value="TRM2p tRNA methyltransferase"/>
    <property type="match status" value="1"/>
</dbReference>
<feature type="active site" evidence="5">
    <location>
        <position position="368"/>
    </location>
</feature>
<sequence length="411" mass="46192">MPGSRPRVPAKFNPHPFAYHEEVELQIHSLTNLGVGVARHGEDQWVVFVPFALPGETVLARIFRNHKSYSEADLVRVIDPSPNRVEPVCPLFGTCGGCQYQNFKYSEQLVWKRRQVEELLQRMVGIEAEVQPVIASPKEYHYRSKLTPHFQKPRCGELSEIGFLKQGRRYDLVDVESCPIAMDQINERLIGVRADVRSRGSSFKRGATLLLRADKNTVHTESDAIAEEDVEGVTFRFKAGEFFQNNPYILPKFTSFVREQAAAGGNKYLIDAYCGSGLFGLTSARAFDQVAGIEVSEAAIDWAKANAKANGIENVRFINGSAEAIFQDVQFPGSETTVIIDPPRKGSNQMFIDQLQAFGPSRVVYVSCNPATQMRDLKEFLEIGYEIENVQPFDLFPQTRHLECIVTLRKA</sequence>
<keyword evidence="1 4" id="KW-0489">Methyltransferase</keyword>
<reference evidence="6 7" key="1">
    <citation type="submission" date="2020-12" db="EMBL/GenBank/DDBJ databases">
        <title>Sulforoseuscoccus oceanibium gen. nov., sp. nov., a representative of the phylum Verrucomicrobia with special cytoplasmic membrane, and proposal of Sulforoseuscoccusaceae fam. nov.</title>
        <authorList>
            <person name="Xi F."/>
        </authorList>
    </citation>
    <scope>NUCLEOTIDE SEQUENCE [LARGE SCALE GENOMIC DNA]</scope>
    <source>
        <strain evidence="6 7">T37</strain>
    </source>
</reference>
<dbReference type="Gene3D" id="3.40.50.150">
    <property type="entry name" value="Vaccinia Virus protein VP39"/>
    <property type="match status" value="2"/>
</dbReference>
<dbReference type="KEGG" id="soa:G3M56_005260"/>
<dbReference type="GO" id="GO:0032259">
    <property type="term" value="P:methylation"/>
    <property type="evidence" value="ECO:0007669"/>
    <property type="project" value="UniProtKB-KW"/>
</dbReference>
<protein>
    <submittedName>
        <fullName evidence="6">Class I SAM-dependent RNA methyltransferase</fullName>
    </submittedName>
</protein>
<evidence type="ECO:0000256" key="5">
    <source>
        <dbReference type="PROSITE-ProRule" id="PRU10015"/>
    </source>
</evidence>
<evidence type="ECO:0000256" key="3">
    <source>
        <dbReference type="ARBA" id="ARBA00022691"/>
    </source>
</evidence>
<proteinExistence type="inferred from homology"/>
<evidence type="ECO:0000256" key="1">
    <source>
        <dbReference type="ARBA" id="ARBA00022603"/>
    </source>
</evidence>
<accession>A0A6B3LE41</accession>
<dbReference type="PANTHER" id="PTHR11061">
    <property type="entry name" value="RNA M5U METHYLTRANSFERASE"/>
    <property type="match status" value="1"/>
</dbReference>
<dbReference type="InterPro" id="IPR029063">
    <property type="entry name" value="SAM-dependent_MTases_sf"/>
</dbReference>
<comment type="similarity">
    <text evidence="4">Belongs to the class I-like SAM-binding methyltransferase superfamily. RNA M5U methyltransferase family.</text>
</comment>
<dbReference type="PROSITE" id="PS50926">
    <property type="entry name" value="TRAM"/>
    <property type="match status" value="1"/>
</dbReference>
<dbReference type="InterPro" id="IPR030391">
    <property type="entry name" value="MeTrfase_TrmA_CS"/>
</dbReference>
<gene>
    <name evidence="6" type="ORF">G3M56_005260</name>
</gene>
<dbReference type="PROSITE" id="PS51622">
    <property type="entry name" value="SAM_MT_RNA_M5U_2"/>
    <property type="match status" value="1"/>
</dbReference>
<dbReference type="CDD" id="cd02440">
    <property type="entry name" value="AdoMet_MTases"/>
    <property type="match status" value="1"/>
</dbReference>
<dbReference type="InterPro" id="IPR002792">
    <property type="entry name" value="TRAM_dom"/>
</dbReference>
<dbReference type="Pfam" id="PF01938">
    <property type="entry name" value="TRAM"/>
    <property type="match status" value="1"/>
</dbReference>
<dbReference type="InterPro" id="IPR010280">
    <property type="entry name" value="U5_MeTrfase_fam"/>
</dbReference>
<keyword evidence="3 4" id="KW-0949">S-adenosyl-L-methionine</keyword>
<evidence type="ECO:0000313" key="6">
    <source>
        <dbReference type="EMBL" id="QQL45988.1"/>
    </source>
</evidence>
<dbReference type="PROSITE" id="PS01231">
    <property type="entry name" value="TRMA_2"/>
    <property type="match status" value="1"/>
</dbReference>
<keyword evidence="2 4" id="KW-0808">Transferase</keyword>
<dbReference type="GO" id="GO:0009451">
    <property type="term" value="P:RNA modification"/>
    <property type="evidence" value="ECO:0007669"/>
    <property type="project" value="UniProtKB-ARBA"/>
</dbReference>
<feature type="binding site" evidence="4">
    <location>
        <position position="273"/>
    </location>
    <ligand>
        <name>S-adenosyl-L-methionine</name>
        <dbReference type="ChEBI" id="CHEBI:59789"/>
    </ligand>
</feature>
<feature type="binding site" evidence="4">
    <location>
        <position position="244"/>
    </location>
    <ligand>
        <name>S-adenosyl-L-methionine</name>
        <dbReference type="ChEBI" id="CHEBI:59789"/>
    </ligand>
</feature>
<dbReference type="GO" id="GO:0030697">
    <property type="term" value="F:tRNA (uracil(54)-C5)-methyltransferase activity, S-adenosyl methionine-dependent"/>
    <property type="evidence" value="ECO:0007669"/>
    <property type="project" value="InterPro"/>
</dbReference>
<dbReference type="InterPro" id="IPR025795">
    <property type="entry name" value="tRNA_(uracil-5-)_MeTrfase"/>
</dbReference>
<dbReference type="RefSeq" id="WP_164364181.1">
    <property type="nucleotide sequence ID" value="NZ_CP066776.1"/>
</dbReference>
<dbReference type="InterPro" id="IPR030390">
    <property type="entry name" value="MeTrfase_TrmA_AS"/>
</dbReference>
<evidence type="ECO:0000256" key="2">
    <source>
        <dbReference type="ARBA" id="ARBA00022679"/>
    </source>
</evidence>
<organism evidence="6 7">
    <name type="scientific">Sulfuriroseicoccus oceanibius</name>
    <dbReference type="NCBI Taxonomy" id="2707525"/>
    <lineage>
        <taxon>Bacteria</taxon>
        <taxon>Pseudomonadati</taxon>
        <taxon>Verrucomicrobiota</taxon>
        <taxon>Verrucomicrobiia</taxon>
        <taxon>Verrucomicrobiales</taxon>
        <taxon>Verrucomicrobiaceae</taxon>
        <taxon>Sulfuriroseicoccus</taxon>
    </lineage>
</organism>
<dbReference type="PROSITE" id="PS51687">
    <property type="entry name" value="SAM_MT_RNA_M5U"/>
    <property type="match status" value="1"/>
</dbReference>
<dbReference type="PROSITE" id="PS01230">
    <property type="entry name" value="TRMA_1"/>
    <property type="match status" value="1"/>
</dbReference>
<keyword evidence="7" id="KW-1185">Reference proteome</keyword>
<feature type="binding site" evidence="4">
    <location>
        <position position="294"/>
    </location>
    <ligand>
        <name>S-adenosyl-L-methionine</name>
        <dbReference type="ChEBI" id="CHEBI:59789"/>
    </ligand>
</feature>
<evidence type="ECO:0000313" key="7">
    <source>
        <dbReference type="Proteomes" id="UP000475117"/>
    </source>
</evidence>
<dbReference type="SUPFAM" id="SSF50249">
    <property type="entry name" value="Nucleic acid-binding proteins"/>
    <property type="match status" value="1"/>
</dbReference>
<dbReference type="Pfam" id="PF05958">
    <property type="entry name" value="tRNA_U5-meth_tr"/>
    <property type="match status" value="1"/>
</dbReference>
<feature type="binding site" evidence="4">
    <location>
        <position position="341"/>
    </location>
    <ligand>
        <name>S-adenosyl-L-methionine</name>
        <dbReference type="ChEBI" id="CHEBI:59789"/>
    </ligand>
</feature>
<dbReference type="SUPFAM" id="SSF53335">
    <property type="entry name" value="S-adenosyl-L-methionine-dependent methyltransferases"/>
    <property type="match status" value="1"/>
</dbReference>
<dbReference type="GO" id="GO:0008033">
    <property type="term" value="P:tRNA processing"/>
    <property type="evidence" value="ECO:0007669"/>
    <property type="project" value="InterPro"/>
</dbReference>
<dbReference type="InterPro" id="IPR012340">
    <property type="entry name" value="NA-bd_OB-fold"/>
</dbReference>
<evidence type="ECO:0000256" key="4">
    <source>
        <dbReference type="PROSITE-ProRule" id="PRU01024"/>
    </source>
</evidence>
<dbReference type="PANTHER" id="PTHR11061:SF30">
    <property type="entry name" value="TRNA (URACIL(54)-C(5))-METHYLTRANSFERASE"/>
    <property type="match status" value="1"/>
</dbReference>
<name>A0A6B3LE41_9BACT</name>
<dbReference type="Proteomes" id="UP000475117">
    <property type="component" value="Chromosome"/>
</dbReference>
<feature type="active site" description="Nucleophile" evidence="4">
    <location>
        <position position="368"/>
    </location>
</feature>
<dbReference type="Gene3D" id="2.40.50.140">
    <property type="entry name" value="Nucleic acid-binding proteins"/>
    <property type="match status" value="1"/>
</dbReference>